<sequence>MNGWGTFEEQLLEEELGPKSQLTTFRSVQAWVLVGVVLVPGQPVTSHSGKKTGGAATRILCQLRTPFFFFFPPQCQNSYRVARCDIVLHGRPVVKVRVMVVGWGGGIDVSTNSVFVSRVHDHKSDELWRQREGEGGVKERGRVDRAWVVGRWTCIILPASVSDTFVRVAL</sequence>
<dbReference type="EMBL" id="JAWZYT010000745">
    <property type="protein sequence ID" value="KAK4319510.1"/>
    <property type="molecule type" value="Genomic_DNA"/>
</dbReference>
<dbReference type="AlphaFoldDB" id="A0AAE1Q4P6"/>
<organism evidence="1 2">
    <name type="scientific">Petrolisthes manimaculis</name>
    <dbReference type="NCBI Taxonomy" id="1843537"/>
    <lineage>
        <taxon>Eukaryota</taxon>
        <taxon>Metazoa</taxon>
        <taxon>Ecdysozoa</taxon>
        <taxon>Arthropoda</taxon>
        <taxon>Crustacea</taxon>
        <taxon>Multicrustacea</taxon>
        <taxon>Malacostraca</taxon>
        <taxon>Eumalacostraca</taxon>
        <taxon>Eucarida</taxon>
        <taxon>Decapoda</taxon>
        <taxon>Pleocyemata</taxon>
        <taxon>Anomura</taxon>
        <taxon>Galatheoidea</taxon>
        <taxon>Porcellanidae</taxon>
        <taxon>Petrolisthes</taxon>
    </lineage>
</organism>
<dbReference type="Proteomes" id="UP001292094">
    <property type="component" value="Unassembled WGS sequence"/>
</dbReference>
<protein>
    <submittedName>
        <fullName evidence="1">Uncharacterized protein</fullName>
    </submittedName>
</protein>
<comment type="caution">
    <text evidence="1">The sequence shown here is derived from an EMBL/GenBank/DDBJ whole genome shotgun (WGS) entry which is preliminary data.</text>
</comment>
<gene>
    <name evidence="1" type="ORF">Pmani_009549</name>
</gene>
<evidence type="ECO:0000313" key="2">
    <source>
        <dbReference type="Proteomes" id="UP001292094"/>
    </source>
</evidence>
<proteinExistence type="predicted"/>
<accession>A0AAE1Q4P6</accession>
<name>A0AAE1Q4P6_9EUCA</name>
<evidence type="ECO:0000313" key="1">
    <source>
        <dbReference type="EMBL" id="KAK4319510.1"/>
    </source>
</evidence>
<keyword evidence="2" id="KW-1185">Reference proteome</keyword>
<reference evidence="1" key="1">
    <citation type="submission" date="2023-11" db="EMBL/GenBank/DDBJ databases">
        <title>Genome assemblies of two species of porcelain crab, Petrolisthes cinctipes and Petrolisthes manimaculis (Anomura: Porcellanidae).</title>
        <authorList>
            <person name="Angst P."/>
        </authorList>
    </citation>
    <scope>NUCLEOTIDE SEQUENCE</scope>
    <source>
        <strain evidence="1">PB745_02</strain>
        <tissue evidence="1">Gill</tissue>
    </source>
</reference>